<dbReference type="Gene3D" id="3.40.1090.10">
    <property type="entry name" value="Cytosolic phospholipase A2 catalytic domain"/>
    <property type="match status" value="1"/>
</dbReference>
<keyword evidence="2 3" id="KW-0443">Lipid metabolism</keyword>
<keyword evidence="7" id="KW-1185">Reference proteome</keyword>
<dbReference type="PROSITE" id="PS51210">
    <property type="entry name" value="PLA2C"/>
    <property type="match status" value="1"/>
</dbReference>
<feature type="compositionally biased region" description="Low complexity" evidence="4">
    <location>
        <begin position="431"/>
        <end position="443"/>
    </location>
</feature>
<proteinExistence type="predicted"/>
<dbReference type="InterPro" id="IPR002642">
    <property type="entry name" value="LysoPLipase_cat_dom"/>
</dbReference>
<name>A0ABP0FZM9_CLALP</name>
<dbReference type="Proteomes" id="UP001642483">
    <property type="component" value="Unassembled WGS sequence"/>
</dbReference>
<feature type="region of interest" description="Disordered" evidence="4">
    <location>
        <begin position="360"/>
        <end position="384"/>
    </location>
</feature>
<dbReference type="Pfam" id="PF01735">
    <property type="entry name" value="PLA2_B"/>
    <property type="match status" value="1"/>
</dbReference>
<evidence type="ECO:0000256" key="2">
    <source>
        <dbReference type="ARBA" id="ARBA00023098"/>
    </source>
</evidence>
<evidence type="ECO:0000313" key="7">
    <source>
        <dbReference type="Proteomes" id="UP001642483"/>
    </source>
</evidence>
<evidence type="ECO:0000313" key="6">
    <source>
        <dbReference type="EMBL" id="CAK8685040.1"/>
    </source>
</evidence>
<dbReference type="EMBL" id="CAWYQH010000098">
    <property type="protein sequence ID" value="CAK8685040.1"/>
    <property type="molecule type" value="Genomic_DNA"/>
</dbReference>
<reference evidence="6 7" key="1">
    <citation type="submission" date="2024-02" db="EMBL/GenBank/DDBJ databases">
        <authorList>
            <person name="Daric V."/>
            <person name="Darras S."/>
        </authorList>
    </citation>
    <scope>NUCLEOTIDE SEQUENCE [LARGE SCALE GENOMIC DNA]</scope>
</reference>
<feature type="compositionally biased region" description="Polar residues" evidence="4">
    <location>
        <begin position="487"/>
        <end position="498"/>
    </location>
</feature>
<dbReference type="PANTHER" id="PTHR10728">
    <property type="entry name" value="CYTOSOLIC PHOSPHOLIPASE A2"/>
    <property type="match status" value="1"/>
</dbReference>
<keyword evidence="3" id="KW-0442">Lipid degradation</keyword>
<feature type="domain" description="PLA2c" evidence="5">
    <location>
        <begin position="70"/>
        <end position="316"/>
    </location>
</feature>
<accession>A0ABP0FZM9</accession>
<dbReference type="InterPro" id="IPR016035">
    <property type="entry name" value="Acyl_Trfase/lysoPLipase"/>
</dbReference>
<feature type="compositionally biased region" description="Basic residues" evidence="4">
    <location>
        <begin position="446"/>
        <end position="455"/>
    </location>
</feature>
<protein>
    <recommendedName>
        <fullName evidence="5">PLA2c domain-containing protein</fullName>
    </recommendedName>
</protein>
<feature type="region of interest" description="Disordered" evidence="4">
    <location>
        <begin position="426"/>
        <end position="498"/>
    </location>
</feature>
<gene>
    <name evidence="6" type="ORF">CVLEPA_LOCUS16200</name>
</gene>
<evidence type="ECO:0000256" key="4">
    <source>
        <dbReference type="SAM" id="MobiDB-lite"/>
    </source>
</evidence>
<evidence type="ECO:0000256" key="3">
    <source>
        <dbReference type="PROSITE-ProRule" id="PRU00555"/>
    </source>
</evidence>
<evidence type="ECO:0000259" key="5">
    <source>
        <dbReference type="PROSITE" id="PS51210"/>
    </source>
</evidence>
<sequence length="597" mass="67192">MTDQKEFELSEDEFQKAFDEIKIELYDRDIIYDDYIGTKTINAAKLNLGESILKTLDFDNHGELDLEVSKMMRSSPDFRYSLGLNPKEKTYRKKRLPHVYNALLETLGNKRGPQTIAETPVVSIVGSGGGYRAATGMSGALEALKDAGLLDVVTYLCGLSGSMWYLSTAYAMEGISSCKQSYFHERLRKRFSKPVMNGLFNPRKIHQFEHYLKHTKLKHQQPYSFTDFFPGYLMGRVLLGKQNMDFKLSNIEPYVRDGDLPLPLFSALHVKSKVEAFRFHVFVESSPFEVAFPELGIGIPPEDFGSLWNQGFLINKRPEIPLHYCQAMHGCAFSILLSSFFERGGEGDELKQCDHVRVNERKSTKRKPPVEIDSDVSEDSDAEREAIRAAKAALKKPVTNNPATSGLSRFVTNIAIPTLTEPREVFRRHAQSSSSSKTNATNSQKERRRTPKRSPIKSLTGSPKGSPKESPKNSPSRNHRPQKKTTEMLTEQAPSETLHTISNKLRSLSLLTNRQALIGRTGRMLNIAKGCNFLKRFSLNPCGQIHLRDYRRQQAVSSLRQRDMHVISTTKDVISIADAAFSGQCGTSVAGWIKISV</sequence>
<evidence type="ECO:0000256" key="1">
    <source>
        <dbReference type="ARBA" id="ARBA00022801"/>
    </source>
</evidence>
<dbReference type="PANTHER" id="PTHR10728:SF40">
    <property type="entry name" value="PATATIN FAMILY PROTEIN"/>
    <property type="match status" value="1"/>
</dbReference>
<feature type="compositionally biased region" description="Acidic residues" evidence="4">
    <location>
        <begin position="372"/>
        <end position="382"/>
    </location>
</feature>
<dbReference type="SMART" id="SM00022">
    <property type="entry name" value="PLAc"/>
    <property type="match status" value="1"/>
</dbReference>
<organism evidence="6 7">
    <name type="scientific">Clavelina lepadiformis</name>
    <name type="common">Light-bulb sea squirt</name>
    <name type="synonym">Ascidia lepadiformis</name>
    <dbReference type="NCBI Taxonomy" id="159417"/>
    <lineage>
        <taxon>Eukaryota</taxon>
        <taxon>Metazoa</taxon>
        <taxon>Chordata</taxon>
        <taxon>Tunicata</taxon>
        <taxon>Ascidiacea</taxon>
        <taxon>Aplousobranchia</taxon>
        <taxon>Clavelinidae</taxon>
        <taxon>Clavelina</taxon>
    </lineage>
</organism>
<keyword evidence="1 3" id="KW-0378">Hydrolase</keyword>
<comment type="caution">
    <text evidence="6">The sequence shown here is derived from an EMBL/GenBank/DDBJ whole genome shotgun (WGS) entry which is preliminary data.</text>
</comment>
<dbReference type="SUPFAM" id="SSF52151">
    <property type="entry name" value="FabD/lysophospholipase-like"/>
    <property type="match status" value="1"/>
</dbReference>